<reference evidence="6 7" key="1">
    <citation type="submission" date="2017-11" db="EMBL/GenBank/DDBJ databases">
        <title>Genomic Encyclopedia of Archaeal and Bacterial Type Strains, Phase II (KMG-II): From Individual Species to Whole Genera.</title>
        <authorList>
            <person name="Goeker M."/>
        </authorList>
    </citation>
    <scope>NUCLEOTIDE SEQUENCE [LARGE SCALE GENOMIC DNA]</scope>
    <source>
        <strain evidence="6 7">DSM 27763</strain>
    </source>
</reference>
<dbReference type="InterPro" id="IPR036271">
    <property type="entry name" value="Tet_transcr_reg_TetR-rel_C_sf"/>
</dbReference>
<evidence type="ECO:0000256" key="1">
    <source>
        <dbReference type="ARBA" id="ARBA00023015"/>
    </source>
</evidence>
<feature type="domain" description="Transcriptional regulator LmrA/YxaF-like C-terminal" evidence="5">
    <location>
        <begin position="74"/>
        <end position="173"/>
    </location>
</feature>
<organism evidence="6 7">
    <name type="scientific">Mumia flava</name>
    <dbReference type="NCBI Taxonomy" id="1348852"/>
    <lineage>
        <taxon>Bacteria</taxon>
        <taxon>Bacillati</taxon>
        <taxon>Actinomycetota</taxon>
        <taxon>Actinomycetes</taxon>
        <taxon>Propionibacteriales</taxon>
        <taxon>Nocardioidaceae</taxon>
        <taxon>Mumia</taxon>
    </lineage>
</organism>
<feature type="domain" description="HTH tetR-type" evidence="4">
    <location>
        <begin position="11"/>
        <end position="56"/>
    </location>
</feature>
<protein>
    <submittedName>
        <fullName evidence="6">AcrR family transcriptional regulator</fullName>
    </submittedName>
</protein>
<evidence type="ECO:0000256" key="2">
    <source>
        <dbReference type="ARBA" id="ARBA00023125"/>
    </source>
</evidence>
<evidence type="ECO:0000259" key="4">
    <source>
        <dbReference type="Pfam" id="PF00440"/>
    </source>
</evidence>
<dbReference type="PANTHER" id="PTHR47506:SF3">
    <property type="entry name" value="HTH-TYPE TRANSCRIPTIONAL REGULATOR LMRA"/>
    <property type="match status" value="1"/>
</dbReference>
<evidence type="ECO:0000313" key="6">
    <source>
        <dbReference type="EMBL" id="PJJ57788.1"/>
    </source>
</evidence>
<keyword evidence="2" id="KW-0238">DNA-binding</keyword>
<dbReference type="Pfam" id="PF21993">
    <property type="entry name" value="TetR_C_13_2"/>
    <property type="match status" value="1"/>
</dbReference>
<comment type="caution">
    <text evidence="6">The sequence shown here is derived from an EMBL/GenBank/DDBJ whole genome shotgun (WGS) entry which is preliminary data.</text>
</comment>
<dbReference type="Pfam" id="PF00440">
    <property type="entry name" value="TetR_N"/>
    <property type="match status" value="1"/>
</dbReference>
<dbReference type="RefSeq" id="WP_039363490.1">
    <property type="nucleotide sequence ID" value="NZ_PGEZ01000001.1"/>
</dbReference>
<dbReference type="Gene3D" id="1.10.357.10">
    <property type="entry name" value="Tetracycline Repressor, domain 2"/>
    <property type="match status" value="1"/>
</dbReference>
<keyword evidence="7" id="KW-1185">Reference proteome</keyword>
<dbReference type="AlphaFoldDB" id="A0A0B2B268"/>
<dbReference type="InterPro" id="IPR054156">
    <property type="entry name" value="YxaF_TetR_C"/>
</dbReference>
<accession>A0A0B2B268</accession>
<dbReference type="InterPro" id="IPR009057">
    <property type="entry name" value="Homeodomain-like_sf"/>
</dbReference>
<keyword evidence="3" id="KW-0804">Transcription</keyword>
<dbReference type="GO" id="GO:0003677">
    <property type="term" value="F:DNA binding"/>
    <property type="evidence" value="ECO:0007669"/>
    <property type="project" value="UniProtKB-KW"/>
</dbReference>
<name>A0A0B2B268_9ACTN</name>
<dbReference type="SUPFAM" id="SSF48498">
    <property type="entry name" value="Tetracyclin repressor-like, C-terminal domain"/>
    <property type="match status" value="1"/>
</dbReference>
<dbReference type="Proteomes" id="UP000230842">
    <property type="component" value="Unassembled WGS sequence"/>
</dbReference>
<dbReference type="InterPro" id="IPR001647">
    <property type="entry name" value="HTH_TetR"/>
</dbReference>
<keyword evidence="1" id="KW-0805">Transcription regulation</keyword>
<evidence type="ECO:0000313" key="7">
    <source>
        <dbReference type="Proteomes" id="UP000230842"/>
    </source>
</evidence>
<dbReference type="PANTHER" id="PTHR47506">
    <property type="entry name" value="TRANSCRIPTIONAL REGULATORY PROTEIN"/>
    <property type="match status" value="1"/>
</dbReference>
<dbReference type="EMBL" id="PGEZ01000001">
    <property type="protein sequence ID" value="PJJ57788.1"/>
    <property type="molecule type" value="Genomic_DNA"/>
</dbReference>
<dbReference type="OrthoDB" id="4567939at2"/>
<dbReference type="SUPFAM" id="SSF46689">
    <property type="entry name" value="Homeodomain-like"/>
    <property type="match status" value="1"/>
</dbReference>
<evidence type="ECO:0000256" key="3">
    <source>
        <dbReference type="ARBA" id="ARBA00023163"/>
    </source>
</evidence>
<gene>
    <name evidence="6" type="ORF">CLV56_2026</name>
</gene>
<sequence length="186" mass="19731">MADDPRTRMVAGAASLIGMRGVGATSVRELARFTGAPLGSTYHYFPGGKDQLVDEALAWVCVRTERLIASCDDAVAALDAFVASWRRLLEETDYRASCPVLAVAAEEPGRGDDPPPSTAVFQRWHTLIVDTLRRDGVAPEQADALAWTVLASVEGAVVLARSQRSAAPLDAVAGTLRSLVAAAVER</sequence>
<proteinExistence type="predicted"/>
<evidence type="ECO:0000259" key="5">
    <source>
        <dbReference type="Pfam" id="PF21993"/>
    </source>
</evidence>